<feature type="region of interest" description="Disordered" evidence="6">
    <location>
        <begin position="1"/>
        <end position="30"/>
    </location>
</feature>
<dbReference type="HOGENOM" id="CLU_006632_2_0_1"/>
<feature type="region of interest" description="Disordered" evidence="6">
    <location>
        <begin position="67"/>
        <end position="115"/>
    </location>
</feature>
<dbReference type="CDD" id="cd00067">
    <property type="entry name" value="GAL4"/>
    <property type="match status" value="1"/>
</dbReference>
<keyword evidence="4" id="KW-0804">Transcription</keyword>
<dbReference type="GO" id="GO:0006351">
    <property type="term" value="P:DNA-templated transcription"/>
    <property type="evidence" value="ECO:0007669"/>
    <property type="project" value="InterPro"/>
</dbReference>
<sequence>MQEDDQAPRRRRFKIQSEFGSSRQWRSRKSRPCDVCRKRKTACVIEEQPPCLFCKGRNVTCEFTPESLQERQPRKSNKPHDEEVSHTVMSDGNSTSPLDSIPSMQTSPSETGRASLYSPTAYLRSIDIRGDQPRSGFIAVNSHEPQVGEPVVQTLEDGKDMTAHSLGLCSEQDANLLASFRSVIMNESNRIAGDIMQVHPGDFERGTPPVHFFILRDWFMPYDNRIKDEASRLIESVVEPYGPDLVRLYFKHVHTVNCVVSKVRFLRAYKEDRLSIPASLRGAIYGMGGVFWNQDPVLKTVTRNFEQYELFQAAQASLERELEAPNLWRTQACLLMIHEKAANNTTFETPRLWTLSGLAVSCAQMVGLHRDPSDWNIAPWEKSLRKKLWWSTYVTDMWTSVSHGNPPHIYRASYTTAELNMNDLQVDEDVPEDLADMVDETSTLFDASTAARFLEMVKLTQILHTVLETSFFDESYRDMMINPSEQETKLVDIQRRLQSWHSLVPHCVTMGYNSSTHSFQNNGPLHLAYFAVQIILFRALMTPASMVAKYSPKSSLQRYFGAAMGQVGVFLAFMDGLTPEDLRAFWGRHGRSQLILIGNFLIYVFLLSSNPEQVRATFRLLERFHESLQRIGEYVDEESVCLIRPVALRIDSFFTQAAKIMRRGSASGSYTAGSVVSTSP</sequence>
<dbReference type="SMART" id="SM00906">
    <property type="entry name" value="Fungal_trans"/>
    <property type="match status" value="1"/>
</dbReference>
<evidence type="ECO:0000256" key="4">
    <source>
        <dbReference type="ARBA" id="ARBA00023163"/>
    </source>
</evidence>
<dbReference type="PANTHER" id="PTHR31668:SF23">
    <property type="entry name" value="ZN(II)2CYS6 TRANSCRIPTION FACTOR (EUROFUNG)"/>
    <property type="match status" value="1"/>
</dbReference>
<gene>
    <name evidence="8" type="ORF">PV06_10394</name>
</gene>
<keyword evidence="5" id="KW-0539">Nucleus</keyword>
<dbReference type="PANTHER" id="PTHR31668">
    <property type="entry name" value="GLUCOSE TRANSPORT TRANSCRIPTION REGULATOR RGT1-RELATED-RELATED"/>
    <property type="match status" value="1"/>
</dbReference>
<keyword evidence="9" id="KW-1185">Reference proteome</keyword>
<dbReference type="RefSeq" id="XP_016257563.1">
    <property type="nucleotide sequence ID" value="XM_016411943.1"/>
</dbReference>
<dbReference type="AlphaFoldDB" id="A0A0D2BIW9"/>
<evidence type="ECO:0000256" key="2">
    <source>
        <dbReference type="ARBA" id="ARBA00023015"/>
    </source>
</evidence>
<dbReference type="OrthoDB" id="3034343at2759"/>
<dbReference type="Gene3D" id="4.10.240.10">
    <property type="entry name" value="Zn(2)-C6 fungal-type DNA-binding domain"/>
    <property type="match status" value="1"/>
</dbReference>
<dbReference type="InterPro" id="IPR036864">
    <property type="entry name" value="Zn2-C6_fun-type_DNA-bd_sf"/>
</dbReference>
<dbReference type="GeneID" id="27362468"/>
<feature type="compositionally biased region" description="Polar residues" evidence="6">
    <location>
        <begin position="87"/>
        <end position="112"/>
    </location>
</feature>
<dbReference type="Proteomes" id="UP000053342">
    <property type="component" value="Unassembled WGS sequence"/>
</dbReference>
<evidence type="ECO:0000313" key="9">
    <source>
        <dbReference type="Proteomes" id="UP000053342"/>
    </source>
</evidence>
<dbReference type="STRING" id="215243.A0A0D2BIW9"/>
<keyword evidence="3" id="KW-0238">DNA-binding</keyword>
<dbReference type="InterPro" id="IPR050797">
    <property type="entry name" value="Carb_Metab_Trans_Reg"/>
</dbReference>
<name>A0A0D2BIW9_9EURO</name>
<evidence type="ECO:0000259" key="7">
    <source>
        <dbReference type="PROSITE" id="PS50048"/>
    </source>
</evidence>
<evidence type="ECO:0000256" key="5">
    <source>
        <dbReference type="ARBA" id="ARBA00023242"/>
    </source>
</evidence>
<dbReference type="PROSITE" id="PS50048">
    <property type="entry name" value="ZN2_CY6_FUNGAL_2"/>
    <property type="match status" value="1"/>
</dbReference>
<proteinExistence type="predicted"/>
<dbReference type="PROSITE" id="PS00463">
    <property type="entry name" value="ZN2_CY6_FUNGAL_1"/>
    <property type="match status" value="1"/>
</dbReference>
<accession>A0A0D2BIW9</accession>
<dbReference type="GO" id="GO:0005634">
    <property type="term" value="C:nucleus"/>
    <property type="evidence" value="ECO:0007669"/>
    <property type="project" value="TreeGrafter"/>
</dbReference>
<keyword evidence="2" id="KW-0805">Transcription regulation</keyword>
<feature type="compositionally biased region" description="Basic and acidic residues" evidence="6">
    <location>
        <begin position="68"/>
        <end position="85"/>
    </location>
</feature>
<evidence type="ECO:0000256" key="6">
    <source>
        <dbReference type="SAM" id="MobiDB-lite"/>
    </source>
</evidence>
<dbReference type="VEuPathDB" id="FungiDB:PV06_10394"/>
<dbReference type="InterPro" id="IPR007219">
    <property type="entry name" value="XnlR_reg_dom"/>
</dbReference>
<dbReference type="EMBL" id="KN847344">
    <property type="protein sequence ID" value="KIW37347.1"/>
    <property type="molecule type" value="Genomic_DNA"/>
</dbReference>
<evidence type="ECO:0000313" key="8">
    <source>
        <dbReference type="EMBL" id="KIW37347.1"/>
    </source>
</evidence>
<dbReference type="Pfam" id="PF00172">
    <property type="entry name" value="Zn_clus"/>
    <property type="match status" value="1"/>
</dbReference>
<reference evidence="8 9" key="1">
    <citation type="submission" date="2015-01" db="EMBL/GenBank/DDBJ databases">
        <title>The Genome Sequence of Exophiala oligosperma CBS72588.</title>
        <authorList>
            <consortium name="The Broad Institute Genomics Platform"/>
            <person name="Cuomo C."/>
            <person name="de Hoog S."/>
            <person name="Gorbushina A."/>
            <person name="Stielow B."/>
            <person name="Teixiera M."/>
            <person name="Abouelleil A."/>
            <person name="Chapman S.B."/>
            <person name="Priest M."/>
            <person name="Young S.K."/>
            <person name="Wortman J."/>
            <person name="Nusbaum C."/>
            <person name="Birren B."/>
        </authorList>
    </citation>
    <scope>NUCLEOTIDE SEQUENCE [LARGE SCALE GENOMIC DNA]</scope>
    <source>
        <strain evidence="8 9">CBS 72588</strain>
    </source>
</reference>
<feature type="domain" description="Zn(2)-C6 fungal-type" evidence="7">
    <location>
        <begin position="32"/>
        <end position="63"/>
    </location>
</feature>
<organism evidence="8 9">
    <name type="scientific">Exophiala oligosperma</name>
    <dbReference type="NCBI Taxonomy" id="215243"/>
    <lineage>
        <taxon>Eukaryota</taxon>
        <taxon>Fungi</taxon>
        <taxon>Dikarya</taxon>
        <taxon>Ascomycota</taxon>
        <taxon>Pezizomycotina</taxon>
        <taxon>Eurotiomycetes</taxon>
        <taxon>Chaetothyriomycetidae</taxon>
        <taxon>Chaetothyriales</taxon>
        <taxon>Herpotrichiellaceae</taxon>
        <taxon>Exophiala</taxon>
    </lineage>
</organism>
<dbReference type="Pfam" id="PF04082">
    <property type="entry name" value="Fungal_trans"/>
    <property type="match status" value="1"/>
</dbReference>
<dbReference type="GO" id="GO:0003677">
    <property type="term" value="F:DNA binding"/>
    <property type="evidence" value="ECO:0007669"/>
    <property type="project" value="UniProtKB-KW"/>
</dbReference>
<dbReference type="InterPro" id="IPR001138">
    <property type="entry name" value="Zn2Cys6_DnaBD"/>
</dbReference>
<dbReference type="SUPFAM" id="SSF57701">
    <property type="entry name" value="Zn2/Cys6 DNA-binding domain"/>
    <property type="match status" value="1"/>
</dbReference>
<dbReference type="GO" id="GO:0008270">
    <property type="term" value="F:zinc ion binding"/>
    <property type="evidence" value="ECO:0007669"/>
    <property type="project" value="InterPro"/>
</dbReference>
<dbReference type="SMART" id="SM00066">
    <property type="entry name" value="GAL4"/>
    <property type="match status" value="1"/>
</dbReference>
<keyword evidence="1" id="KW-0479">Metal-binding</keyword>
<evidence type="ECO:0000256" key="3">
    <source>
        <dbReference type="ARBA" id="ARBA00023125"/>
    </source>
</evidence>
<dbReference type="GO" id="GO:0000981">
    <property type="term" value="F:DNA-binding transcription factor activity, RNA polymerase II-specific"/>
    <property type="evidence" value="ECO:0007669"/>
    <property type="project" value="InterPro"/>
</dbReference>
<dbReference type="GO" id="GO:0001080">
    <property type="term" value="P:nitrogen catabolite activation of transcription from RNA polymerase II promoter"/>
    <property type="evidence" value="ECO:0007669"/>
    <property type="project" value="TreeGrafter"/>
</dbReference>
<dbReference type="CDD" id="cd12148">
    <property type="entry name" value="fungal_TF_MHR"/>
    <property type="match status" value="1"/>
</dbReference>
<protein>
    <recommendedName>
        <fullName evidence="7">Zn(2)-C6 fungal-type domain-containing protein</fullName>
    </recommendedName>
</protein>
<evidence type="ECO:0000256" key="1">
    <source>
        <dbReference type="ARBA" id="ARBA00022723"/>
    </source>
</evidence>